<dbReference type="PANTHER" id="PTHR33724:SF1">
    <property type="entry name" value="INTRAFLAGELLAR TRANSPORT PROTEIN 43 HOMOLOG"/>
    <property type="match status" value="1"/>
</dbReference>
<comment type="similarity">
    <text evidence="1">Belongs to the IFT43 family.</text>
</comment>
<feature type="compositionally biased region" description="Basic and acidic residues" evidence="3">
    <location>
        <begin position="91"/>
        <end position="104"/>
    </location>
</feature>
<evidence type="ECO:0000256" key="2">
    <source>
        <dbReference type="ARBA" id="ARBA00022794"/>
    </source>
</evidence>
<evidence type="ECO:0000313" key="5">
    <source>
        <dbReference type="Proteomes" id="UP001152320"/>
    </source>
</evidence>
<reference evidence="4" key="1">
    <citation type="submission" date="2021-10" db="EMBL/GenBank/DDBJ databases">
        <title>Tropical sea cucumber genome reveals ecological adaptation and Cuvierian tubules defense mechanism.</title>
        <authorList>
            <person name="Chen T."/>
        </authorList>
    </citation>
    <scope>NUCLEOTIDE SEQUENCE</scope>
    <source>
        <strain evidence="4">Nanhai2018</strain>
        <tissue evidence="4">Muscle</tissue>
    </source>
</reference>
<dbReference type="OrthoDB" id="206950at2759"/>
<evidence type="ECO:0000256" key="1">
    <source>
        <dbReference type="ARBA" id="ARBA00007563"/>
    </source>
</evidence>
<keyword evidence="2" id="KW-0970">Cilium biogenesis/degradation</keyword>
<feature type="region of interest" description="Disordered" evidence="3">
    <location>
        <begin position="1"/>
        <end position="113"/>
    </location>
</feature>
<dbReference type="AlphaFoldDB" id="A0A9Q1CHD2"/>
<dbReference type="InterPro" id="IPR029302">
    <property type="entry name" value="IFT43"/>
</dbReference>
<accession>A0A9Q1CHD2</accession>
<dbReference type="PANTHER" id="PTHR33724">
    <property type="entry name" value="INTRAFLAGELLAR TRANSPORT PROTEIN 43 HOMOLOG"/>
    <property type="match status" value="1"/>
</dbReference>
<dbReference type="GO" id="GO:0030991">
    <property type="term" value="C:intraciliary transport particle A"/>
    <property type="evidence" value="ECO:0007669"/>
    <property type="project" value="InterPro"/>
</dbReference>
<protein>
    <submittedName>
        <fullName evidence="4">Intraflagellar transport protein 43-like A</fullName>
    </submittedName>
</protein>
<name>A0A9Q1CHD2_HOLLE</name>
<proteinExistence type="inferred from homology"/>
<gene>
    <name evidence="4" type="ORF">HOLleu_07300</name>
</gene>
<comment type="caution">
    <text evidence="4">The sequence shown here is derived from an EMBL/GenBank/DDBJ whole genome shotgun (WGS) entry which is preliminary data.</text>
</comment>
<dbReference type="GO" id="GO:0035721">
    <property type="term" value="P:intraciliary retrograde transport"/>
    <property type="evidence" value="ECO:0007669"/>
    <property type="project" value="TreeGrafter"/>
</dbReference>
<feature type="compositionally biased region" description="Basic residues" evidence="3">
    <location>
        <begin position="13"/>
        <end position="22"/>
    </location>
</feature>
<evidence type="ECO:0000313" key="4">
    <source>
        <dbReference type="EMBL" id="KAJ8044524.1"/>
    </source>
</evidence>
<evidence type="ECO:0000256" key="3">
    <source>
        <dbReference type="SAM" id="MobiDB-lite"/>
    </source>
</evidence>
<dbReference type="Pfam" id="PF15305">
    <property type="entry name" value="IFT43"/>
    <property type="match status" value="1"/>
</dbReference>
<keyword evidence="5" id="KW-1185">Reference proteome</keyword>
<sequence>MEEDEMDFTARKRDVKRGRRARPPPDHQNGQPNGELPKDSDLQASIPAEGQVEQDDLPARPPRRQMGWANDSPKPSVTGDGTMSGVDAFDDERLRPDSGKKTESDSDDIPVIPDLDDVQEEELTTKIAAPPMVQVNRVATFRELDNNLLKHSQLLTLDNEIDLKLLSKCLSPESEVREEDRPWDWEHLFTEVASELQTEWDQQEGKEMEAKG</sequence>
<dbReference type="EMBL" id="JAIZAY010000003">
    <property type="protein sequence ID" value="KAJ8044524.1"/>
    <property type="molecule type" value="Genomic_DNA"/>
</dbReference>
<organism evidence="4 5">
    <name type="scientific">Holothuria leucospilota</name>
    <name type="common">Black long sea cucumber</name>
    <name type="synonym">Mertensiothuria leucospilota</name>
    <dbReference type="NCBI Taxonomy" id="206669"/>
    <lineage>
        <taxon>Eukaryota</taxon>
        <taxon>Metazoa</taxon>
        <taxon>Echinodermata</taxon>
        <taxon>Eleutherozoa</taxon>
        <taxon>Echinozoa</taxon>
        <taxon>Holothuroidea</taxon>
        <taxon>Aspidochirotacea</taxon>
        <taxon>Aspidochirotida</taxon>
        <taxon>Holothuriidae</taxon>
        <taxon>Holothuria</taxon>
    </lineage>
</organism>
<dbReference type="Proteomes" id="UP001152320">
    <property type="component" value="Chromosome 3"/>
</dbReference>
<dbReference type="GO" id="GO:0005929">
    <property type="term" value="C:cilium"/>
    <property type="evidence" value="ECO:0007669"/>
    <property type="project" value="TreeGrafter"/>
</dbReference>